<sequence length="122" mass="13067">MERMFFVLGALSAFFGVAAGAFAAHGLKGRMSMEMLSVFEVGVRYQMYHAFALLMVAWALTKWPSAFMTAGGVLFVIGTILFSGSLYLLSLTGVTWLGAITPLGGVAFLAGWLCLAWGAWKG</sequence>
<gene>
    <name evidence="7" type="ORF">A9404_06225</name>
</gene>
<dbReference type="InterPro" id="IPR006696">
    <property type="entry name" value="DUF423"/>
</dbReference>
<dbReference type="RefSeq" id="WP_066099393.1">
    <property type="nucleotide sequence ID" value="NZ_CP016027.1"/>
</dbReference>
<dbReference type="GO" id="GO:0005886">
    <property type="term" value="C:plasma membrane"/>
    <property type="evidence" value="ECO:0007669"/>
    <property type="project" value="TreeGrafter"/>
</dbReference>
<evidence type="ECO:0000313" key="8">
    <source>
        <dbReference type="Proteomes" id="UP000078596"/>
    </source>
</evidence>
<dbReference type="EMBL" id="CP016027">
    <property type="protein sequence ID" value="ANJ67031.1"/>
    <property type="molecule type" value="Genomic_DNA"/>
</dbReference>
<evidence type="ECO:0000256" key="2">
    <source>
        <dbReference type="ARBA" id="ARBA00009694"/>
    </source>
</evidence>
<proteinExistence type="inferred from homology"/>
<evidence type="ECO:0000256" key="4">
    <source>
        <dbReference type="ARBA" id="ARBA00022989"/>
    </source>
</evidence>
<reference evidence="7 8" key="1">
    <citation type="submission" date="2016-06" db="EMBL/GenBank/DDBJ databases">
        <title>Insight into the functional genes involving in sulfur oxidation in Pearl River water.</title>
        <authorList>
            <person name="Luo J."/>
            <person name="Tan X."/>
            <person name="Lin W."/>
        </authorList>
    </citation>
    <scope>NUCLEOTIDE SEQUENCE [LARGE SCALE GENOMIC DNA]</scope>
    <source>
        <strain evidence="7 8">LS2</strain>
    </source>
</reference>
<dbReference type="OrthoDB" id="9802121at2"/>
<keyword evidence="3 6" id="KW-0812">Transmembrane</keyword>
<dbReference type="Pfam" id="PF04241">
    <property type="entry name" value="DUF423"/>
    <property type="match status" value="1"/>
</dbReference>
<accession>A0A191ZGL8</accession>
<evidence type="ECO:0000256" key="6">
    <source>
        <dbReference type="SAM" id="Phobius"/>
    </source>
</evidence>
<feature type="transmembrane region" description="Helical" evidence="6">
    <location>
        <begin position="96"/>
        <end position="120"/>
    </location>
</feature>
<keyword evidence="5 6" id="KW-0472">Membrane</keyword>
<evidence type="ECO:0000256" key="5">
    <source>
        <dbReference type="ARBA" id="ARBA00023136"/>
    </source>
</evidence>
<comment type="similarity">
    <text evidence="2">Belongs to the UPF0382 family.</text>
</comment>
<dbReference type="KEGG" id="haz:A9404_06225"/>
<name>A0A191ZGL8_9GAMM</name>
<comment type="subcellular location">
    <subcellularLocation>
        <location evidence="1">Membrane</location>
        <topology evidence="1">Multi-pass membrane protein</topology>
    </subcellularLocation>
</comment>
<dbReference type="PANTHER" id="PTHR43461:SF1">
    <property type="entry name" value="TRANSMEMBRANE PROTEIN 256"/>
    <property type="match status" value="1"/>
</dbReference>
<feature type="transmembrane region" description="Helical" evidence="6">
    <location>
        <begin position="70"/>
        <end position="90"/>
    </location>
</feature>
<evidence type="ECO:0008006" key="9">
    <source>
        <dbReference type="Google" id="ProtNLM"/>
    </source>
</evidence>
<keyword evidence="8" id="KW-1185">Reference proteome</keyword>
<organism evidence="7 8">
    <name type="scientific">Halothiobacillus diazotrophicus</name>
    <dbReference type="NCBI Taxonomy" id="1860122"/>
    <lineage>
        <taxon>Bacteria</taxon>
        <taxon>Pseudomonadati</taxon>
        <taxon>Pseudomonadota</taxon>
        <taxon>Gammaproteobacteria</taxon>
        <taxon>Chromatiales</taxon>
        <taxon>Halothiobacillaceae</taxon>
        <taxon>Halothiobacillus</taxon>
    </lineage>
</organism>
<dbReference type="PANTHER" id="PTHR43461">
    <property type="entry name" value="TRANSMEMBRANE PROTEIN 256"/>
    <property type="match status" value="1"/>
</dbReference>
<keyword evidence="4 6" id="KW-1133">Transmembrane helix</keyword>
<evidence type="ECO:0000256" key="1">
    <source>
        <dbReference type="ARBA" id="ARBA00004141"/>
    </source>
</evidence>
<protein>
    <recommendedName>
        <fullName evidence="9">DUF423 domain-containing protein</fullName>
    </recommendedName>
</protein>
<evidence type="ECO:0000313" key="7">
    <source>
        <dbReference type="EMBL" id="ANJ67031.1"/>
    </source>
</evidence>
<feature type="transmembrane region" description="Helical" evidence="6">
    <location>
        <begin position="47"/>
        <end position="63"/>
    </location>
</feature>
<dbReference type="Proteomes" id="UP000078596">
    <property type="component" value="Chromosome"/>
</dbReference>
<dbReference type="AlphaFoldDB" id="A0A191ZGL8"/>
<evidence type="ECO:0000256" key="3">
    <source>
        <dbReference type="ARBA" id="ARBA00022692"/>
    </source>
</evidence>